<feature type="binding site" evidence="9">
    <location>
        <position position="124"/>
    </location>
    <ligand>
        <name>GMP</name>
        <dbReference type="ChEBI" id="CHEBI:58115"/>
    </ligand>
</feature>
<dbReference type="AlphaFoldDB" id="A0A7S4ESX6"/>
<dbReference type="EC" id="6.5.1.8" evidence="1"/>
<evidence type="ECO:0000313" key="12">
    <source>
        <dbReference type="EMBL" id="CAE0750143.1"/>
    </source>
</evidence>
<name>A0A7S4ESX6_CHRCT</name>
<dbReference type="InterPro" id="IPR036025">
    <property type="entry name" value="RtcB-like_sf"/>
</dbReference>
<feature type="binding site" evidence="9">
    <location>
        <begin position="75"/>
        <end position="76"/>
    </location>
    <ligand>
        <name>GMP</name>
        <dbReference type="ChEBI" id="CHEBI:58115"/>
    </ligand>
</feature>
<dbReference type="GO" id="GO:0005525">
    <property type="term" value="F:GTP binding"/>
    <property type="evidence" value="ECO:0007669"/>
    <property type="project" value="UniProtKB-KW"/>
</dbReference>
<reference evidence="12" key="1">
    <citation type="submission" date="2021-01" db="EMBL/GenBank/DDBJ databases">
        <authorList>
            <person name="Corre E."/>
            <person name="Pelletier E."/>
            <person name="Niang G."/>
            <person name="Scheremetjew M."/>
            <person name="Finn R."/>
            <person name="Kale V."/>
            <person name="Holt S."/>
            <person name="Cochrane G."/>
            <person name="Meng A."/>
            <person name="Brown T."/>
            <person name="Cohen L."/>
        </authorList>
    </citation>
    <scope>NUCLEOTIDE SEQUENCE</scope>
    <source>
        <strain evidence="12">CCMP645</strain>
    </source>
</reference>
<evidence type="ECO:0000256" key="5">
    <source>
        <dbReference type="ARBA" id="ARBA00023134"/>
    </source>
</evidence>
<comment type="cofactor">
    <cofactor evidence="10">
        <name>Mn(2+)</name>
        <dbReference type="ChEBI" id="CHEBI:29035"/>
    </cofactor>
    <text evidence="10">Binds 2 manganese ions per subunit.</text>
</comment>
<evidence type="ECO:0000256" key="8">
    <source>
        <dbReference type="PIRSR" id="PIRSR601233-1"/>
    </source>
</evidence>
<gene>
    <name evidence="12" type="ORF">PCAR00345_LOCUS2728</name>
</gene>
<evidence type="ECO:0000256" key="4">
    <source>
        <dbReference type="ARBA" id="ARBA00022741"/>
    </source>
</evidence>
<dbReference type="InterPro" id="IPR001233">
    <property type="entry name" value="RtcB"/>
</dbReference>
<evidence type="ECO:0000256" key="11">
    <source>
        <dbReference type="SAM" id="MobiDB-lite"/>
    </source>
</evidence>
<comment type="catalytic activity">
    <reaction evidence="7">
        <text>a 3'-end 3'-phospho-ribonucleotide-RNA + a 5'-end dephospho-ribonucleoside-RNA + GTP = a ribonucleotidyl-ribonucleotide-RNA + GMP + diphosphate</text>
        <dbReference type="Rhea" id="RHEA:68076"/>
        <dbReference type="Rhea" id="RHEA-COMP:10463"/>
        <dbReference type="Rhea" id="RHEA-COMP:13936"/>
        <dbReference type="Rhea" id="RHEA-COMP:17355"/>
        <dbReference type="ChEBI" id="CHEBI:33019"/>
        <dbReference type="ChEBI" id="CHEBI:37565"/>
        <dbReference type="ChEBI" id="CHEBI:58115"/>
        <dbReference type="ChEBI" id="CHEBI:83062"/>
        <dbReference type="ChEBI" id="CHEBI:138284"/>
        <dbReference type="ChEBI" id="CHEBI:173118"/>
        <dbReference type="EC" id="6.5.1.8"/>
    </reaction>
</comment>
<evidence type="ECO:0000256" key="3">
    <source>
        <dbReference type="ARBA" id="ARBA00022723"/>
    </source>
</evidence>
<keyword evidence="6 10" id="KW-0464">Manganese</keyword>
<dbReference type="GO" id="GO:0030145">
    <property type="term" value="F:manganese ion binding"/>
    <property type="evidence" value="ECO:0007669"/>
    <property type="project" value="TreeGrafter"/>
</dbReference>
<dbReference type="GO" id="GO:0006281">
    <property type="term" value="P:DNA repair"/>
    <property type="evidence" value="ECO:0007669"/>
    <property type="project" value="TreeGrafter"/>
</dbReference>
<evidence type="ECO:0000256" key="6">
    <source>
        <dbReference type="ARBA" id="ARBA00023211"/>
    </source>
</evidence>
<feature type="region of interest" description="Disordered" evidence="11">
    <location>
        <begin position="209"/>
        <end position="231"/>
    </location>
</feature>
<organism evidence="12">
    <name type="scientific">Chrysotila carterae</name>
    <name type="common">Marine alga</name>
    <name type="synonym">Syracosphaera carterae</name>
    <dbReference type="NCBI Taxonomy" id="13221"/>
    <lineage>
        <taxon>Eukaryota</taxon>
        <taxon>Haptista</taxon>
        <taxon>Haptophyta</taxon>
        <taxon>Prymnesiophyceae</taxon>
        <taxon>Isochrysidales</taxon>
        <taxon>Isochrysidaceae</taxon>
        <taxon>Chrysotila</taxon>
    </lineage>
</organism>
<protein>
    <recommendedName>
        <fullName evidence="1">3'-phosphate/5'-hydroxy nucleic acid ligase</fullName>
        <ecNumber evidence="1">6.5.1.8</ecNumber>
    </recommendedName>
</protein>
<keyword evidence="2" id="KW-0436">Ligase</keyword>
<evidence type="ECO:0000256" key="9">
    <source>
        <dbReference type="PIRSR" id="PIRSR601233-2"/>
    </source>
</evidence>
<dbReference type="Pfam" id="PF01139">
    <property type="entry name" value="RtcB"/>
    <property type="match status" value="1"/>
</dbReference>
<keyword evidence="3 10" id="KW-0479">Metal-binding</keyword>
<dbReference type="EMBL" id="HBIZ01004841">
    <property type="protein sequence ID" value="CAE0750143.1"/>
    <property type="molecule type" value="Transcribed_RNA"/>
</dbReference>
<feature type="binding site" evidence="10">
    <location>
        <position position="75"/>
    </location>
    <ligand>
        <name>Mn(2+)</name>
        <dbReference type="ChEBI" id="CHEBI:29035"/>
        <label>2</label>
    </ligand>
</feature>
<evidence type="ECO:0000256" key="1">
    <source>
        <dbReference type="ARBA" id="ARBA00012726"/>
    </source>
</evidence>
<sequence length="231" mass="25891">MRRDGRSPPSGRSGLNDLNSLRIDSEEGQLYLQDMAWCQAYALANRRAMLGIMTQIVRDVLNRRTEDDRMINTHHNFCQCERCTVRDPVTGAEVSEELWVTRKGATSARRGEAGLIPGSMGVGSFVVEGKGESLSWRSCSHGAGRRLSRTKAFELVSQADFEASMNGILCDRTEALRDEAPQAYKDLSQVMQDQKSLVSIKHRLHPLINVKGIEKGSRQKKKGEARRDRKS</sequence>
<dbReference type="Gene3D" id="3.90.1860.10">
    <property type="entry name" value="tRNA-splicing ligase RtcB"/>
    <property type="match status" value="1"/>
</dbReference>
<feature type="binding site" evidence="9">
    <location>
        <position position="211"/>
    </location>
    <ligand>
        <name>GMP</name>
        <dbReference type="ChEBI" id="CHEBI:58115"/>
    </ligand>
</feature>
<dbReference type="PANTHER" id="PTHR43749">
    <property type="entry name" value="RNA-SPLICING LIGASE RTCB"/>
    <property type="match status" value="1"/>
</dbReference>
<keyword evidence="5 9" id="KW-0342">GTP-binding</keyword>
<dbReference type="GO" id="GO:0003909">
    <property type="term" value="F:DNA ligase activity"/>
    <property type="evidence" value="ECO:0007669"/>
    <property type="project" value="TreeGrafter"/>
</dbReference>
<dbReference type="SUPFAM" id="SSF103365">
    <property type="entry name" value="Hypothetical protein PH1602"/>
    <property type="match status" value="1"/>
</dbReference>
<keyword evidence="4 9" id="KW-0547">Nucleotide-binding</keyword>
<dbReference type="GO" id="GO:0006396">
    <property type="term" value="P:RNA processing"/>
    <property type="evidence" value="ECO:0007669"/>
    <property type="project" value="InterPro"/>
</dbReference>
<feature type="binding site" evidence="9">
    <location>
        <begin position="141"/>
        <end position="144"/>
    </location>
    <ligand>
        <name>GMP</name>
        <dbReference type="ChEBI" id="CHEBI:58115"/>
    </ligand>
</feature>
<accession>A0A7S4ESX6</accession>
<evidence type="ECO:0000256" key="2">
    <source>
        <dbReference type="ARBA" id="ARBA00022598"/>
    </source>
</evidence>
<dbReference type="PANTHER" id="PTHR43749:SF2">
    <property type="entry name" value="RNA-SPLICING LIGASE RTCB"/>
    <property type="match status" value="1"/>
</dbReference>
<dbReference type="GO" id="GO:0170057">
    <property type="term" value="F:RNA ligase (GTP) activity"/>
    <property type="evidence" value="ECO:0007669"/>
    <property type="project" value="UniProtKB-EC"/>
</dbReference>
<evidence type="ECO:0000256" key="10">
    <source>
        <dbReference type="PIRSR" id="PIRSR601233-3"/>
    </source>
</evidence>
<proteinExistence type="predicted"/>
<feature type="binding site" evidence="9">
    <location>
        <begin position="117"/>
        <end position="120"/>
    </location>
    <ligand>
        <name>GMP</name>
        <dbReference type="ChEBI" id="CHEBI:58115"/>
    </ligand>
</feature>
<evidence type="ECO:0000256" key="7">
    <source>
        <dbReference type="ARBA" id="ARBA00047746"/>
    </source>
</evidence>
<dbReference type="InterPro" id="IPR052915">
    <property type="entry name" value="RtcB-like"/>
</dbReference>
<feature type="active site" description="GMP-histidine intermediate" evidence="8">
    <location>
        <position position="141"/>
    </location>
</feature>
<dbReference type="GO" id="GO:0042245">
    <property type="term" value="P:RNA repair"/>
    <property type="evidence" value="ECO:0007669"/>
    <property type="project" value="TreeGrafter"/>
</dbReference>